<dbReference type="EMBL" id="CP024996">
    <property type="protein sequence ID" value="AYR26979.1"/>
    <property type="molecule type" value="Genomic_DNA"/>
</dbReference>
<name>A0AAD0UH71_9BURK</name>
<gene>
    <name evidence="1" type="ORF">RC54_12180</name>
</gene>
<organism evidence="1 2">
    <name type="scientific">Herbaspirillum rubrisubalbicans</name>
    <dbReference type="NCBI Taxonomy" id="80842"/>
    <lineage>
        <taxon>Bacteria</taxon>
        <taxon>Pseudomonadati</taxon>
        <taxon>Pseudomonadota</taxon>
        <taxon>Betaproteobacteria</taxon>
        <taxon>Burkholderiales</taxon>
        <taxon>Oxalobacteraceae</taxon>
        <taxon>Herbaspirillum</taxon>
    </lineage>
</organism>
<dbReference type="AlphaFoldDB" id="A0AAD0UH71"/>
<proteinExistence type="predicted"/>
<evidence type="ECO:0000313" key="2">
    <source>
        <dbReference type="Proteomes" id="UP000269199"/>
    </source>
</evidence>
<evidence type="ECO:0000313" key="1">
    <source>
        <dbReference type="EMBL" id="AYR26979.1"/>
    </source>
</evidence>
<accession>A0AAD0UH71</accession>
<reference evidence="1 2" key="1">
    <citation type="submission" date="2017-11" db="EMBL/GenBank/DDBJ databases">
        <title>Complete genome sequence of Herbaspirillum rubrisubalbicans DSM 11543.</title>
        <authorList>
            <person name="Chen M."/>
            <person name="An Q."/>
        </authorList>
    </citation>
    <scope>NUCLEOTIDE SEQUENCE [LARGE SCALE GENOMIC DNA]</scope>
    <source>
        <strain evidence="1 2">DSM 11543</strain>
    </source>
</reference>
<evidence type="ECO:0008006" key="3">
    <source>
        <dbReference type="Google" id="ProtNLM"/>
    </source>
</evidence>
<sequence>MAGGQYRTTGFGEDENAAQGAALKAAQAACDKQSRRLEVVSTQTKYKGVVSEDTNKNLATAGKLASYVGAWVPTLSDDNDYEVTLQFTCAA</sequence>
<dbReference type="Proteomes" id="UP000269199">
    <property type="component" value="Chromosome"/>
</dbReference>
<protein>
    <recommendedName>
        <fullName evidence="3">Lipoprotein</fullName>
    </recommendedName>
</protein>